<organism evidence="1 2">
    <name type="scientific">Puccinia sorghi</name>
    <dbReference type="NCBI Taxonomy" id="27349"/>
    <lineage>
        <taxon>Eukaryota</taxon>
        <taxon>Fungi</taxon>
        <taxon>Dikarya</taxon>
        <taxon>Basidiomycota</taxon>
        <taxon>Pucciniomycotina</taxon>
        <taxon>Pucciniomycetes</taxon>
        <taxon>Pucciniales</taxon>
        <taxon>Pucciniaceae</taxon>
        <taxon>Puccinia</taxon>
    </lineage>
</organism>
<reference evidence="1 2" key="1">
    <citation type="submission" date="2015-08" db="EMBL/GenBank/DDBJ databases">
        <title>Next Generation Sequencing and Analysis of the Genome of Puccinia sorghi L Schw, the Causal Agent of Maize Common Rust.</title>
        <authorList>
            <person name="Rochi L."/>
            <person name="Burguener G."/>
            <person name="Darino M."/>
            <person name="Turjanski A."/>
            <person name="Kreff E."/>
            <person name="Dieguez M.J."/>
            <person name="Sacco F."/>
        </authorList>
    </citation>
    <scope>NUCLEOTIDE SEQUENCE [LARGE SCALE GENOMIC DNA]</scope>
    <source>
        <strain evidence="1 2">RO10H11247</strain>
    </source>
</reference>
<protein>
    <submittedName>
        <fullName evidence="1">Uncharacterized protein</fullName>
    </submittedName>
</protein>
<proteinExistence type="predicted"/>
<gene>
    <name evidence="1" type="ORF">VP01_2531g1</name>
</gene>
<dbReference type="Proteomes" id="UP000037035">
    <property type="component" value="Unassembled WGS sequence"/>
</dbReference>
<keyword evidence="2" id="KW-1185">Reference proteome</keyword>
<name>A0A0L6V5H3_9BASI</name>
<sequence length="107" mass="12700">MNNQLASELALLTRLIYSNKNQHHAAIWFRRATEVKRWATKLLQQQRTTTFLDQVRPTSKPHAHIIHSTFNLKLTHHQLYHSKFSKDCLHGYRNHIHSLLCQNTLNH</sequence>
<dbReference type="VEuPathDB" id="FungiDB:VP01_2531g1"/>
<evidence type="ECO:0000313" key="1">
    <source>
        <dbReference type="EMBL" id="KNZ55964.1"/>
    </source>
</evidence>
<comment type="caution">
    <text evidence="1">The sequence shown here is derived from an EMBL/GenBank/DDBJ whole genome shotgun (WGS) entry which is preliminary data.</text>
</comment>
<accession>A0A0L6V5H3</accession>
<dbReference type="EMBL" id="LAVV01007427">
    <property type="protein sequence ID" value="KNZ55964.1"/>
    <property type="molecule type" value="Genomic_DNA"/>
</dbReference>
<evidence type="ECO:0000313" key="2">
    <source>
        <dbReference type="Proteomes" id="UP000037035"/>
    </source>
</evidence>
<dbReference type="AlphaFoldDB" id="A0A0L6V5H3"/>
<dbReference type="OrthoDB" id="114080at2759"/>